<feature type="region of interest" description="Disordered" evidence="1">
    <location>
        <begin position="1"/>
        <end position="25"/>
    </location>
</feature>
<feature type="region of interest" description="Disordered" evidence="1">
    <location>
        <begin position="144"/>
        <end position="170"/>
    </location>
</feature>
<feature type="compositionally biased region" description="Polar residues" evidence="1">
    <location>
        <begin position="106"/>
        <end position="117"/>
    </location>
</feature>
<dbReference type="Proteomes" id="UP000034491">
    <property type="component" value="Unassembled WGS sequence"/>
</dbReference>
<comment type="caution">
    <text evidence="2">The sequence shown here is derived from an EMBL/GenBank/DDBJ whole genome shotgun (WGS) entry which is preliminary data.</text>
</comment>
<dbReference type="OrthoDB" id="8481906at2"/>
<keyword evidence="3" id="KW-1185">Reference proteome</keyword>
<evidence type="ECO:0000313" key="2">
    <source>
        <dbReference type="EMBL" id="KKJ78627.1"/>
    </source>
</evidence>
<gene>
    <name evidence="2" type="ORF">WH95_00560</name>
</gene>
<dbReference type="RefSeq" id="WP_046501613.1">
    <property type="nucleotide sequence ID" value="NZ_LANI01000001.1"/>
</dbReference>
<dbReference type="AlphaFoldDB" id="A0A0M2R9W3"/>
<proteinExistence type="predicted"/>
<name>A0A0M2R9W3_9PROT</name>
<evidence type="ECO:0000313" key="3">
    <source>
        <dbReference type="Proteomes" id="UP000034491"/>
    </source>
</evidence>
<protein>
    <submittedName>
        <fullName evidence="2">Uncharacterized protein</fullName>
    </submittedName>
</protein>
<reference evidence="2 3" key="1">
    <citation type="submission" date="2015-03" db="EMBL/GenBank/DDBJ databases">
        <title>Genome sequence of Kiloniella sp. P1-1, isolated from the gut microflora of Pacific white shrimp, Penaeus vannamei.</title>
        <authorList>
            <person name="Shao Z."/>
            <person name="Wang L."/>
            <person name="Li X."/>
        </authorList>
    </citation>
    <scope>NUCLEOTIDE SEQUENCE [LARGE SCALE GENOMIC DNA]</scope>
    <source>
        <strain evidence="2 3">P1-1</strain>
    </source>
</reference>
<accession>A0A0M2R9W3</accession>
<feature type="region of interest" description="Disordered" evidence="1">
    <location>
        <begin position="41"/>
        <end position="129"/>
    </location>
</feature>
<sequence length="383" mass="41505">MRKRQQTSRRGNALARLAAKGRFGDTELVHVNKREAALLKALGGSGTVNPKTGFREFYDAPGDNEAGANSPQDNTGLDGRGRDRSDENDNGPNGNRDRDGGENRNSGAIDNNKTKGATGSPKADKTKELADKHRAALEKEYNEIEQEEAEETGSGWQHTPDAPPGYSGSRVDWARQYNRANGIATAKLNPLTKSQLDNIKAATSPVERTALAQTYAKINNPGTYAFSRFTSSVLPGVDAYPTYSLDTETFGQPAWSKSYNPGEQALSFISRSHGYAGLVGRTSELASLAGYPVGKSYTSEVLDSVQSQQSAVAAGRRSLQKEGEKTRNKSVFERATEQLYPDLLTEEDPLHLGIGVSQGQSPVRRAPKLSTLNARRANFGRVR</sequence>
<dbReference type="EMBL" id="LANI01000001">
    <property type="protein sequence ID" value="KKJ78627.1"/>
    <property type="molecule type" value="Genomic_DNA"/>
</dbReference>
<organism evidence="2 3">
    <name type="scientific">Kiloniella litopenaei</name>
    <dbReference type="NCBI Taxonomy" id="1549748"/>
    <lineage>
        <taxon>Bacteria</taxon>
        <taxon>Pseudomonadati</taxon>
        <taxon>Pseudomonadota</taxon>
        <taxon>Alphaproteobacteria</taxon>
        <taxon>Rhodospirillales</taxon>
        <taxon>Kiloniellaceae</taxon>
        <taxon>Kiloniella</taxon>
    </lineage>
</organism>
<evidence type="ECO:0000256" key="1">
    <source>
        <dbReference type="SAM" id="MobiDB-lite"/>
    </source>
</evidence>